<sequence>MVAAVDANTIIGMAFGCLIDEKG</sequence>
<protein>
    <submittedName>
        <fullName evidence="1">Uncharacterized protein</fullName>
    </submittedName>
</protein>
<name>A0A382FX93_9ZZZZ</name>
<evidence type="ECO:0000313" key="1">
    <source>
        <dbReference type="EMBL" id="SVB66893.1"/>
    </source>
</evidence>
<organism evidence="1">
    <name type="scientific">marine metagenome</name>
    <dbReference type="NCBI Taxonomy" id="408172"/>
    <lineage>
        <taxon>unclassified sequences</taxon>
        <taxon>metagenomes</taxon>
        <taxon>ecological metagenomes</taxon>
    </lineage>
</organism>
<accession>A0A382FX93</accession>
<proteinExistence type="predicted"/>
<dbReference type="AlphaFoldDB" id="A0A382FX93"/>
<reference evidence="1" key="1">
    <citation type="submission" date="2018-05" db="EMBL/GenBank/DDBJ databases">
        <authorList>
            <person name="Lanie J.A."/>
            <person name="Ng W.-L."/>
            <person name="Kazmierczak K.M."/>
            <person name="Andrzejewski T.M."/>
            <person name="Davidsen T.M."/>
            <person name="Wayne K.J."/>
            <person name="Tettelin H."/>
            <person name="Glass J.I."/>
            <person name="Rusch D."/>
            <person name="Podicherti R."/>
            <person name="Tsui H.-C.T."/>
            <person name="Winkler M.E."/>
        </authorList>
    </citation>
    <scope>NUCLEOTIDE SEQUENCE</scope>
</reference>
<gene>
    <name evidence="1" type="ORF">METZ01_LOCUS219747</name>
</gene>
<dbReference type="EMBL" id="UINC01052041">
    <property type="protein sequence ID" value="SVB66893.1"/>
    <property type="molecule type" value="Genomic_DNA"/>
</dbReference>